<dbReference type="PROSITE" id="PS51831">
    <property type="entry name" value="HD"/>
    <property type="match status" value="1"/>
</dbReference>
<name>C7DIA7_MICA2</name>
<keyword evidence="3" id="KW-1185">Reference proteome</keyword>
<dbReference type="Pfam" id="PF01966">
    <property type="entry name" value="HD"/>
    <property type="match status" value="1"/>
</dbReference>
<dbReference type="Pfam" id="PF19276">
    <property type="entry name" value="HD_assoc_2"/>
    <property type="match status" value="1"/>
</dbReference>
<dbReference type="SMART" id="SM00471">
    <property type="entry name" value="HDc"/>
    <property type="match status" value="1"/>
</dbReference>
<dbReference type="InterPro" id="IPR050135">
    <property type="entry name" value="dGTPase-like"/>
</dbReference>
<accession>C7DIA7</accession>
<dbReference type="EMBL" id="GG697241">
    <property type="protein sequence ID" value="EET89681.1"/>
    <property type="molecule type" value="Genomic_DNA"/>
</dbReference>
<dbReference type="CDD" id="cd00077">
    <property type="entry name" value="HDc"/>
    <property type="match status" value="1"/>
</dbReference>
<dbReference type="GO" id="GO:0006203">
    <property type="term" value="P:dGTP catabolic process"/>
    <property type="evidence" value="ECO:0007669"/>
    <property type="project" value="TreeGrafter"/>
</dbReference>
<dbReference type="InterPro" id="IPR003607">
    <property type="entry name" value="HD/PDEase_dom"/>
</dbReference>
<dbReference type="InterPro" id="IPR045509">
    <property type="entry name" value="HD_assoc_2"/>
</dbReference>
<organism evidence="2 3">
    <name type="scientific">Candidatus Micrarchaeum acidiphilum ARMAN-2</name>
    <dbReference type="NCBI Taxonomy" id="425595"/>
    <lineage>
        <taxon>Archaea</taxon>
        <taxon>Candidatus Micrarchaeota</taxon>
        <taxon>Candidatus Micrarchaeia</taxon>
        <taxon>Candidatus Micrarchaeales</taxon>
        <taxon>Candidatus Micrarchaeaceae</taxon>
        <taxon>Candidatus Micrarchaeum</taxon>
    </lineage>
</organism>
<evidence type="ECO:0000313" key="2">
    <source>
        <dbReference type="EMBL" id="EET89681.1"/>
    </source>
</evidence>
<dbReference type="GO" id="GO:0008832">
    <property type="term" value="F:dGTPase activity"/>
    <property type="evidence" value="ECO:0007669"/>
    <property type="project" value="TreeGrafter"/>
</dbReference>
<reference evidence="2 3" key="1">
    <citation type="journal article" date="2009" name="Genome Biol.">
        <title>Community-wide analysis of microbial genome sequence signatures.</title>
        <authorList>
            <person name="Dick G.J."/>
            <person name="Andersson A.F."/>
            <person name="Baker B.J."/>
            <person name="Simmons S.L."/>
            <person name="Thomas B.C."/>
            <person name="Yelton A.P."/>
            <person name="Banfield J.F."/>
        </authorList>
    </citation>
    <scope>NUCLEOTIDE SEQUENCE [LARGE SCALE GENOMIC DNA]</scope>
    <source>
        <strain evidence="2">ARMAN-2</strain>
    </source>
</reference>
<dbReference type="PANTHER" id="PTHR11373">
    <property type="entry name" value="DEOXYNUCLEOSIDE TRIPHOSPHATE TRIPHOSPHOHYDROLASE"/>
    <property type="match status" value="1"/>
</dbReference>
<dbReference type="InterPro" id="IPR006674">
    <property type="entry name" value="HD_domain"/>
</dbReference>
<dbReference type="PANTHER" id="PTHR11373:SF4">
    <property type="entry name" value="DEOXYNUCLEOSIDE TRIPHOSPHATE TRIPHOSPHOHYDROLASE SAMHD1"/>
    <property type="match status" value="1"/>
</dbReference>
<evidence type="ECO:0000313" key="3">
    <source>
        <dbReference type="Proteomes" id="UP000332487"/>
    </source>
</evidence>
<proteinExistence type="predicted"/>
<dbReference type="Gene3D" id="1.10.3210.10">
    <property type="entry name" value="Hypothetical protein af1432"/>
    <property type="match status" value="1"/>
</dbReference>
<protein>
    <submittedName>
        <fullName evidence="2">Metal dependent phosphohydrolase</fullName>
    </submittedName>
</protein>
<reference evidence="2 3" key="2">
    <citation type="journal article" date="2010" name="Proc. Natl. Acad. Sci. U.S.A.">
        <title>Enigmatic, ultrasmall, uncultivated Archaea.</title>
        <authorList>
            <person name="Baker B.J."/>
            <person name="Comolli L.R."/>
            <person name="Dick G.J."/>
            <person name="Hauser L.J."/>
            <person name="Hyatt D."/>
            <person name="Dill B.D."/>
            <person name="Land M.L."/>
            <person name="Verberkmoes N.C."/>
            <person name="Hettich R.L."/>
            <person name="Banfield J.F."/>
        </authorList>
    </citation>
    <scope>NUCLEOTIDE SEQUENCE [LARGE SCALE GENOMIC DNA]</scope>
    <source>
        <strain evidence="2">ARMAN-2</strain>
    </source>
</reference>
<feature type="domain" description="HD" evidence="1">
    <location>
        <begin position="61"/>
        <end position="171"/>
    </location>
</feature>
<gene>
    <name evidence="2" type="ORF">UNLARM2_0799</name>
</gene>
<dbReference type="SUPFAM" id="SSF109604">
    <property type="entry name" value="HD-domain/PDEase-like"/>
    <property type="match status" value="1"/>
</dbReference>
<evidence type="ECO:0000259" key="1">
    <source>
        <dbReference type="PROSITE" id="PS51831"/>
    </source>
</evidence>
<dbReference type="Proteomes" id="UP000332487">
    <property type="component" value="Unassembled WGS sequence"/>
</dbReference>
<dbReference type="AlphaFoldDB" id="C7DIA7"/>
<sequence>MQTSNQRKQNDAMYIRDPVFQDIKIDDVKSKLIDTRILQRLKYIKQMGFSYIVNMGATGTRFEHSLGTMKVTDEIASRIFPSKEKENEELAIVGLLHDIGHTPFSHETEETFIKTLHKTHEQIGYDLLNGEIKDIINDHGLSFSKIRRYFQGSGKGQIVTGPLGSDRIDYLIRDSYHTGVAYGVIDYTKIKNEITFAKNNVAIYASGLEGAESMLIARYYMYISVYLHKTSEIAASMFRKALEMAIEKGEIDPNNAARYTDDYAMYELQKLPSSSEMINKILNRRIFKLVAEIKTQDKDGITSEEAASALSAAGLDVSEFTVFENNLKGANDDILVVDRQKKKLGNLSEISKLFNVLTTLVNERKAIAVACTEKKFGIANSAIKKLYG</sequence>